<dbReference type="AlphaFoldDB" id="W9NPH9"/>
<accession>W9NPH9</accession>
<evidence type="ECO:0000313" key="2">
    <source>
        <dbReference type="EMBL" id="EXA29745.1"/>
    </source>
</evidence>
<protein>
    <submittedName>
        <fullName evidence="2">Uncharacterized protein</fullName>
    </submittedName>
</protein>
<name>W9NPH9_FUSOX</name>
<dbReference type="EMBL" id="JH651086">
    <property type="protein sequence ID" value="EXA29745.1"/>
    <property type="molecule type" value="Genomic_DNA"/>
</dbReference>
<feature type="compositionally biased region" description="Polar residues" evidence="1">
    <location>
        <begin position="63"/>
        <end position="80"/>
    </location>
</feature>
<gene>
    <name evidence="2" type="ORF">FOVG_18793</name>
</gene>
<organism evidence="2">
    <name type="scientific">Fusarium oxysporum f. sp. pisi HDV247</name>
    <dbReference type="NCBI Taxonomy" id="1080344"/>
    <lineage>
        <taxon>Eukaryota</taxon>
        <taxon>Fungi</taxon>
        <taxon>Dikarya</taxon>
        <taxon>Ascomycota</taxon>
        <taxon>Pezizomycotina</taxon>
        <taxon>Sordariomycetes</taxon>
        <taxon>Hypocreomycetidae</taxon>
        <taxon>Hypocreales</taxon>
        <taxon>Nectriaceae</taxon>
        <taxon>Fusarium</taxon>
        <taxon>Fusarium oxysporum species complex</taxon>
    </lineage>
</organism>
<dbReference type="Proteomes" id="UP000030751">
    <property type="component" value="Unassembled WGS sequence"/>
</dbReference>
<feature type="region of interest" description="Disordered" evidence="1">
    <location>
        <begin position="45"/>
        <end position="80"/>
    </location>
</feature>
<feature type="compositionally biased region" description="Basic and acidic residues" evidence="1">
    <location>
        <begin position="45"/>
        <end position="58"/>
    </location>
</feature>
<reference evidence="2" key="1">
    <citation type="submission" date="2011-10" db="EMBL/GenBank/DDBJ databases">
        <title>The Genome Sequence of Fusarium oxysporum HDV247.</title>
        <authorList>
            <consortium name="The Broad Institute Genome Sequencing Platform"/>
            <person name="Ma L.-J."/>
            <person name="Gale L.R."/>
            <person name="Schwartz D.C."/>
            <person name="Zhou S."/>
            <person name="Corby-Kistler H."/>
            <person name="Young S.K."/>
            <person name="Zeng Q."/>
            <person name="Gargeya S."/>
            <person name="Fitzgerald M."/>
            <person name="Haas B."/>
            <person name="Abouelleil A."/>
            <person name="Alvarado L."/>
            <person name="Arachchi H.M."/>
            <person name="Berlin A."/>
            <person name="Brown A."/>
            <person name="Chapman S.B."/>
            <person name="Chen Z."/>
            <person name="Dunbar C."/>
            <person name="Freedman E."/>
            <person name="Gearin G."/>
            <person name="Goldberg J."/>
            <person name="Griggs A."/>
            <person name="Gujja S."/>
            <person name="Heiman D."/>
            <person name="Howarth C."/>
            <person name="Larson L."/>
            <person name="Lui A."/>
            <person name="MacDonald P.J.P."/>
            <person name="Montmayeur A."/>
            <person name="Murphy C."/>
            <person name="Neiman D."/>
            <person name="Pearson M."/>
            <person name="Priest M."/>
            <person name="Roberts A."/>
            <person name="Saif S."/>
            <person name="Shea T."/>
            <person name="Shenoy N."/>
            <person name="Sisk P."/>
            <person name="Stolte C."/>
            <person name="Sykes S."/>
            <person name="Wortman J."/>
            <person name="Nusbaum C."/>
            <person name="Birren B."/>
        </authorList>
    </citation>
    <scope>NUCLEOTIDE SEQUENCE [LARGE SCALE GENOMIC DNA]</scope>
    <source>
        <strain evidence="2">HDV247</strain>
    </source>
</reference>
<evidence type="ECO:0000256" key="1">
    <source>
        <dbReference type="SAM" id="MobiDB-lite"/>
    </source>
</evidence>
<dbReference type="HOGENOM" id="CLU_2589814_0_0_1"/>
<sequence length="80" mass="8942">MSSSGIPETSITALATESPLAFEAGVATIPTLELLVRKDQRTALREHHLPRRRPEDSKIVIQKESTTQLRSAMSLRQTMR</sequence>
<reference evidence="2" key="2">
    <citation type="submission" date="2012-05" db="EMBL/GenBank/DDBJ databases">
        <title>Annotation of the Genome Sequence of Fusarium oxysporum HDV247.</title>
        <authorList>
            <consortium name="The Broad Institute Genomics Platform"/>
            <person name="Ma L.-J."/>
            <person name="Corby-Kistler H."/>
            <person name="Broz K."/>
            <person name="Gale L.R."/>
            <person name="Jonkers W."/>
            <person name="O'Donnell K."/>
            <person name="Ploetz R."/>
            <person name="Steinberg C."/>
            <person name="Schwartz D.C."/>
            <person name="VanEtten H."/>
            <person name="Zhou S."/>
            <person name="Young S.K."/>
            <person name="Zeng Q."/>
            <person name="Gargeya S."/>
            <person name="Fitzgerald M."/>
            <person name="Abouelleil A."/>
            <person name="Alvarado L."/>
            <person name="Chapman S.B."/>
            <person name="Gainer-Dewar J."/>
            <person name="Goldberg J."/>
            <person name="Griggs A."/>
            <person name="Gujja S."/>
            <person name="Hansen M."/>
            <person name="Howarth C."/>
            <person name="Imamovic A."/>
            <person name="Ireland A."/>
            <person name="Larimer J."/>
            <person name="McCowan C."/>
            <person name="Murphy C."/>
            <person name="Pearson M."/>
            <person name="Poon T.W."/>
            <person name="Priest M."/>
            <person name="Roberts A."/>
            <person name="Saif S."/>
            <person name="Shea T."/>
            <person name="Sykes S."/>
            <person name="Wortman J."/>
            <person name="Nusbaum C."/>
            <person name="Birren B."/>
        </authorList>
    </citation>
    <scope>NUCLEOTIDE SEQUENCE</scope>
    <source>
        <strain evidence="2">HDV247</strain>
    </source>
</reference>
<proteinExistence type="predicted"/>